<dbReference type="Proteomes" id="UP001732720">
    <property type="component" value="Chromosome 8"/>
</dbReference>
<sequence length="370" mass="38487">MDSGSRRSTAREMHQFMEMHWFMEEDLTLDLEEYIVLDMEWAMNQATVVEKAMERTMAGIVGTEEGKTSSDTSTANAGSSTISTASGTPTIAGTSPNSNVITTTSSARSSVPSDGTSTVASTESSGNNTTSSTTSTLTSSGDNTTSSTAATLTSSRDSTTSSTASALISSGDSTTSSTAATATSSGASTTVYTGSSVTSSVNSITSNTVSSIISHRTSMVSNTESSVTSGETIKTSNSGLSITSRDSSTPGIHTASNRISTSVATPVIEVKPSGSLKSWEIFLITLVSVVVAVGLVAGFFFYVRNCLSLRNTFDTAVYHPHGPYLGRGSSPGGNHGAPHRTSWSRNWFWRKPVTSVAMEMSGRENCPSSS</sequence>
<evidence type="ECO:0000313" key="2">
    <source>
        <dbReference type="RefSeq" id="XP_073940909.1"/>
    </source>
</evidence>
<protein>
    <submittedName>
        <fullName evidence="2">Mucin-21</fullName>
    </submittedName>
</protein>
<dbReference type="RefSeq" id="XP_073940909.1">
    <property type="nucleotide sequence ID" value="XM_074084808.1"/>
</dbReference>
<gene>
    <name evidence="2" type="primary">Muc21</name>
</gene>
<organism evidence="1 2">
    <name type="scientific">Castor canadensis</name>
    <name type="common">American beaver</name>
    <dbReference type="NCBI Taxonomy" id="51338"/>
    <lineage>
        <taxon>Eukaryota</taxon>
        <taxon>Metazoa</taxon>
        <taxon>Chordata</taxon>
        <taxon>Craniata</taxon>
        <taxon>Vertebrata</taxon>
        <taxon>Euteleostomi</taxon>
        <taxon>Mammalia</taxon>
        <taxon>Eutheria</taxon>
        <taxon>Euarchontoglires</taxon>
        <taxon>Glires</taxon>
        <taxon>Rodentia</taxon>
        <taxon>Castorimorpha</taxon>
        <taxon>Castoridae</taxon>
        <taxon>Castor</taxon>
    </lineage>
</organism>
<reference evidence="2" key="1">
    <citation type="submission" date="2025-08" db="UniProtKB">
        <authorList>
            <consortium name="RefSeq"/>
        </authorList>
    </citation>
    <scope>IDENTIFICATION</scope>
</reference>
<proteinExistence type="predicted"/>
<keyword evidence="1" id="KW-1185">Reference proteome</keyword>
<evidence type="ECO:0000313" key="1">
    <source>
        <dbReference type="Proteomes" id="UP001732720"/>
    </source>
</evidence>
<name>A0AC58NH41_CASCN</name>
<accession>A0AC58NH41</accession>